<dbReference type="GO" id="GO:0090729">
    <property type="term" value="F:toxin activity"/>
    <property type="evidence" value="ECO:0007669"/>
    <property type="project" value="UniProtKB-KW"/>
</dbReference>
<organism evidence="3 4">
    <name type="scientific">Oryza sativa subsp. indica</name>
    <name type="common">Rice</name>
    <dbReference type="NCBI Taxonomy" id="39946"/>
    <lineage>
        <taxon>Eukaryota</taxon>
        <taxon>Viridiplantae</taxon>
        <taxon>Streptophyta</taxon>
        <taxon>Embryophyta</taxon>
        <taxon>Tracheophyta</taxon>
        <taxon>Spermatophyta</taxon>
        <taxon>Magnoliopsida</taxon>
        <taxon>Liliopsida</taxon>
        <taxon>Poales</taxon>
        <taxon>Poaceae</taxon>
        <taxon>BOP clade</taxon>
        <taxon>Oryzoideae</taxon>
        <taxon>Oryzeae</taxon>
        <taxon>Oryzinae</taxon>
        <taxon>Oryza</taxon>
        <taxon>Oryza sativa</taxon>
    </lineage>
</organism>
<gene>
    <name evidence="3" type="ORF">OsI_12572</name>
</gene>
<dbReference type="Pfam" id="PF00161">
    <property type="entry name" value="RIP"/>
    <property type="match status" value="1"/>
</dbReference>
<dbReference type="Proteomes" id="UP000007015">
    <property type="component" value="Chromosome 3"/>
</dbReference>
<dbReference type="InterPro" id="IPR036041">
    <property type="entry name" value="Ribosome-inact_prot_sf"/>
</dbReference>
<comment type="similarity">
    <text evidence="1">Belongs to the ribosome-inactivating protein family.</text>
</comment>
<proteinExistence type="inferred from homology"/>
<keyword evidence="1" id="KW-0652">Protein synthesis inhibitor</keyword>
<dbReference type="Gramene" id="BGIOSGA010265-TA">
    <property type="protein sequence ID" value="BGIOSGA010265-PA"/>
    <property type="gene ID" value="BGIOSGA010265"/>
</dbReference>
<protein>
    <recommendedName>
        <fullName evidence="1">rRNA N-glycosylase</fullName>
        <ecNumber evidence="1">3.2.2.22</ecNumber>
    </recommendedName>
</protein>
<dbReference type="STRING" id="39946.A2XJE8"/>
<evidence type="ECO:0000313" key="3">
    <source>
        <dbReference type="EMBL" id="EAY90958.1"/>
    </source>
</evidence>
<dbReference type="AlphaFoldDB" id="A2XJE8"/>
<evidence type="ECO:0000256" key="1">
    <source>
        <dbReference type="RuleBase" id="RU004915"/>
    </source>
</evidence>
<dbReference type="GO" id="GO:0006952">
    <property type="term" value="P:defense response"/>
    <property type="evidence" value="ECO:0007669"/>
    <property type="project" value="UniProtKB-KW"/>
</dbReference>
<dbReference type="PANTHER" id="PTHR33453">
    <property type="match status" value="1"/>
</dbReference>
<dbReference type="Gene3D" id="3.40.420.10">
    <property type="entry name" value="Ricin (A subunit), domain 1"/>
    <property type="match status" value="1"/>
</dbReference>
<keyword evidence="1" id="KW-0378">Hydrolase</keyword>
<comment type="catalytic activity">
    <reaction evidence="1">
        <text>Endohydrolysis of the N-glycosidic bond at one specific adenosine on the 28S rRNA.</text>
        <dbReference type="EC" id="3.2.2.22"/>
    </reaction>
</comment>
<feature type="region of interest" description="Disordered" evidence="2">
    <location>
        <begin position="1"/>
        <end position="57"/>
    </location>
</feature>
<dbReference type="GO" id="GO:0030598">
    <property type="term" value="F:rRNA N-glycosylase activity"/>
    <property type="evidence" value="ECO:0007669"/>
    <property type="project" value="UniProtKB-EC"/>
</dbReference>
<dbReference type="InterPro" id="IPR016138">
    <property type="entry name" value="Ribosome_inactivat_prot_sub1"/>
</dbReference>
<keyword evidence="1" id="KW-0611">Plant defense</keyword>
<keyword evidence="1" id="KW-0800">Toxin</keyword>
<dbReference type="SUPFAM" id="SSF56371">
    <property type="entry name" value="Ribosome inactivating proteins (RIP)"/>
    <property type="match status" value="1"/>
</dbReference>
<name>A2XJE8_ORYSI</name>
<dbReference type="EMBL" id="CM000128">
    <property type="protein sequence ID" value="EAY90958.1"/>
    <property type="molecule type" value="Genomic_DNA"/>
</dbReference>
<keyword evidence="4" id="KW-1185">Reference proteome</keyword>
<dbReference type="HOGENOM" id="CLU_961015_0_0_1"/>
<dbReference type="EC" id="3.2.2.22" evidence="1"/>
<dbReference type="InterPro" id="IPR001574">
    <property type="entry name" value="Ribosome_inactivat_prot"/>
</dbReference>
<reference evidence="3 4" key="1">
    <citation type="journal article" date="2005" name="PLoS Biol.">
        <title>The genomes of Oryza sativa: a history of duplications.</title>
        <authorList>
            <person name="Yu J."/>
            <person name="Wang J."/>
            <person name="Lin W."/>
            <person name="Li S."/>
            <person name="Li H."/>
            <person name="Zhou J."/>
            <person name="Ni P."/>
            <person name="Dong W."/>
            <person name="Hu S."/>
            <person name="Zeng C."/>
            <person name="Zhang J."/>
            <person name="Zhang Y."/>
            <person name="Li R."/>
            <person name="Xu Z."/>
            <person name="Li S."/>
            <person name="Li X."/>
            <person name="Zheng H."/>
            <person name="Cong L."/>
            <person name="Lin L."/>
            <person name="Yin J."/>
            <person name="Geng J."/>
            <person name="Li G."/>
            <person name="Shi J."/>
            <person name="Liu J."/>
            <person name="Lv H."/>
            <person name="Li J."/>
            <person name="Wang J."/>
            <person name="Deng Y."/>
            <person name="Ran L."/>
            <person name="Shi X."/>
            <person name="Wang X."/>
            <person name="Wu Q."/>
            <person name="Li C."/>
            <person name="Ren X."/>
            <person name="Wang J."/>
            <person name="Wang X."/>
            <person name="Li D."/>
            <person name="Liu D."/>
            <person name="Zhang X."/>
            <person name="Ji Z."/>
            <person name="Zhao W."/>
            <person name="Sun Y."/>
            <person name="Zhang Z."/>
            <person name="Bao J."/>
            <person name="Han Y."/>
            <person name="Dong L."/>
            <person name="Ji J."/>
            <person name="Chen P."/>
            <person name="Wu S."/>
            <person name="Liu J."/>
            <person name="Xiao Y."/>
            <person name="Bu D."/>
            <person name="Tan J."/>
            <person name="Yang L."/>
            <person name="Ye C."/>
            <person name="Zhang J."/>
            <person name="Xu J."/>
            <person name="Zhou Y."/>
            <person name="Yu Y."/>
            <person name="Zhang B."/>
            <person name="Zhuang S."/>
            <person name="Wei H."/>
            <person name="Liu B."/>
            <person name="Lei M."/>
            <person name="Yu H."/>
            <person name="Li Y."/>
            <person name="Xu H."/>
            <person name="Wei S."/>
            <person name="He X."/>
            <person name="Fang L."/>
            <person name="Zhang Z."/>
            <person name="Zhang Y."/>
            <person name="Huang X."/>
            <person name="Su Z."/>
            <person name="Tong W."/>
            <person name="Li J."/>
            <person name="Tong Z."/>
            <person name="Li S."/>
            <person name="Ye J."/>
            <person name="Wang L."/>
            <person name="Fang L."/>
            <person name="Lei T."/>
            <person name="Chen C."/>
            <person name="Chen H."/>
            <person name="Xu Z."/>
            <person name="Li H."/>
            <person name="Huang H."/>
            <person name="Zhang F."/>
            <person name="Xu H."/>
            <person name="Li N."/>
            <person name="Zhao C."/>
            <person name="Li S."/>
            <person name="Dong L."/>
            <person name="Huang Y."/>
            <person name="Li L."/>
            <person name="Xi Y."/>
            <person name="Qi Q."/>
            <person name="Li W."/>
            <person name="Zhang B."/>
            <person name="Hu W."/>
            <person name="Zhang Y."/>
            <person name="Tian X."/>
            <person name="Jiao Y."/>
            <person name="Liang X."/>
            <person name="Jin J."/>
            <person name="Gao L."/>
            <person name="Zheng W."/>
            <person name="Hao B."/>
            <person name="Liu S."/>
            <person name="Wang W."/>
            <person name="Yuan L."/>
            <person name="Cao M."/>
            <person name="McDermott J."/>
            <person name="Samudrala R."/>
            <person name="Wang J."/>
            <person name="Wong G.K."/>
            <person name="Yang H."/>
        </authorList>
    </citation>
    <scope>NUCLEOTIDE SEQUENCE [LARGE SCALE GENOMIC DNA]</scope>
    <source>
        <strain evidence="4">cv. 93-11</strain>
    </source>
</reference>
<dbReference type="GO" id="GO:0017148">
    <property type="term" value="P:negative regulation of translation"/>
    <property type="evidence" value="ECO:0007669"/>
    <property type="project" value="UniProtKB-KW"/>
</dbReference>
<dbReference type="OMA" id="QPEECTR"/>
<accession>A2XJE8</accession>
<evidence type="ECO:0000313" key="4">
    <source>
        <dbReference type="Proteomes" id="UP000007015"/>
    </source>
</evidence>
<evidence type="ECO:0000256" key="2">
    <source>
        <dbReference type="SAM" id="MobiDB-lite"/>
    </source>
</evidence>
<sequence length="346" mass="39503">MGRREEGGDLEEGQPEECTRDGGREVVMSGGRPHRGKLREGDARPGQPAQFGRDGDMPRIPKKIQVIVIWLLVFMPSTITSQEWSNPAHYTELDPRTGGYLSYSRDFDTGVDYFRRCRMMYHSVLDEQHLGEKPLAWHFTNLIGQSGDSTRLAFRSDNLYLVGFRNKQDKWYTFKDEDHLIPGSTPLGFRGNYASLGPQETGWKNLVGVQVGRKALMEAADILSNYDPDVTKEEDLKVALLRVLVMIPEAQRFFAVRKLVYNSWENGGVIDEDTAKLVVNWRRVCCALLIWNKTGRGRWDSEEAIELRRIGVRDPTQALNTVDTMLLPNRCSVMGYLEYLPRNTNI</sequence>
<dbReference type="PANTHER" id="PTHR33453:SF31">
    <property type="entry name" value="RRNA N-GLYCOSYLASE"/>
    <property type="match status" value="1"/>
</dbReference>